<dbReference type="EMBL" id="VCPC01000002">
    <property type="protein sequence ID" value="TMV13200.1"/>
    <property type="molecule type" value="Genomic_DNA"/>
</dbReference>
<proteinExistence type="predicted"/>
<dbReference type="Pfam" id="PF13403">
    <property type="entry name" value="Hint_2"/>
    <property type="match status" value="1"/>
</dbReference>
<evidence type="ECO:0000313" key="3">
    <source>
        <dbReference type="Proteomes" id="UP001191082"/>
    </source>
</evidence>
<gene>
    <name evidence="2" type="ORF">FGK64_10575</name>
</gene>
<sequence>MKHLNEFPMFKTFGASRFRRVDTAPAMAHVALSGPDHASVPASVPARARPLTEAAETPAAPAPLCGTALDLKAEDALLASVMAKSAAPTRDETRAASDRTAPVKWTLPGFDGKCRIATIFGDLPIEALRRRDKVKTITGAYREILWIDKIRLDADFMARHHAAHPVHIRAKAIGGTYPARTMLVSPGQMIWSPNVSGQFTAVPAARLVGLPGVQTLPRGDITYYRFHTGNDEKISIDGAWFCVGPDRG</sequence>
<feature type="domain" description="Hedgehog/Intein (Hint)" evidence="1">
    <location>
        <begin position="109"/>
        <end position="240"/>
    </location>
</feature>
<dbReference type="Proteomes" id="UP001191082">
    <property type="component" value="Unassembled WGS sequence"/>
</dbReference>
<name>A0ABY2X9Z5_9RHOB</name>
<evidence type="ECO:0000313" key="2">
    <source>
        <dbReference type="EMBL" id="TMV13200.1"/>
    </source>
</evidence>
<reference evidence="2 3" key="1">
    <citation type="submission" date="2019-05" db="EMBL/GenBank/DDBJ databases">
        <title>Marivita sp. nov. isolated from sea sediment.</title>
        <authorList>
            <person name="Kim W."/>
        </authorList>
    </citation>
    <scope>NUCLEOTIDE SEQUENCE [LARGE SCALE GENOMIC DNA]</scope>
    <source>
        <strain evidence="2 3">CAU 1492</strain>
    </source>
</reference>
<dbReference type="InterPro" id="IPR028992">
    <property type="entry name" value="Hedgehog/Intein_dom"/>
</dbReference>
<evidence type="ECO:0000259" key="1">
    <source>
        <dbReference type="Pfam" id="PF13403"/>
    </source>
</evidence>
<organism evidence="2 3">
    <name type="scientific">Arenibacterium halophilum</name>
    <dbReference type="NCBI Taxonomy" id="2583821"/>
    <lineage>
        <taxon>Bacteria</taxon>
        <taxon>Pseudomonadati</taxon>
        <taxon>Pseudomonadota</taxon>
        <taxon>Alphaproteobacteria</taxon>
        <taxon>Rhodobacterales</taxon>
        <taxon>Paracoccaceae</taxon>
        <taxon>Arenibacterium</taxon>
    </lineage>
</organism>
<accession>A0ABY2X9Z5</accession>
<keyword evidence="3" id="KW-1185">Reference proteome</keyword>
<protein>
    <recommendedName>
        <fullName evidence="1">Hedgehog/Intein (Hint) domain-containing protein</fullName>
    </recommendedName>
</protein>
<comment type="caution">
    <text evidence="2">The sequence shown here is derived from an EMBL/GenBank/DDBJ whole genome shotgun (WGS) entry which is preliminary data.</text>
</comment>